<keyword evidence="13 16" id="KW-0173">Coenzyme A biosynthesis</keyword>
<comment type="subunit">
    <text evidence="5 16">Homodimer.</text>
</comment>
<keyword evidence="11 16" id="KW-0067">ATP-binding</keyword>
<dbReference type="UniPathway" id="UPA00241">
    <property type="reaction ID" value="UER00352"/>
</dbReference>
<sequence length="251" mass="27291">MVTEKSVLLVDAGNTQLKYVSLAQYKKHIFCADSAASLFNVLSEDPLPTHIFLCNVGKALIETHFIEFCQQSRIELHIIRTEECRFGLQNSYINVSKMGSDRWLAMIAAQEMTTQPYAVIDIGTALTCDFVEDGQHLGGWIVPGFALMQKSLVENTSKVSIDSRIPSDFGVGQDTEICVAMGCQAAVRGVYLSAVDYLSSKQSSFSIIIGGGGKNMLAFAESDGSILVANLVVHGLARYARSLLPALVSDR</sequence>
<comment type="cofactor">
    <cofactor evidence="2">
        <name>K(+)</name>
        <dbReference type="ChEBI" id="CHEBI:29103"/>
    </cofactor>
</comment>
<dbReference type="KEGG" id="smaa:IT774_01955"/>
<evidence type="ECO:0000313" key="18">
    <source>
        <dbReference type="Proteomes" id="UP000595095"/>
    </source>
</evidence>
<keyword evidence="12 16" id="KW-0630">Potassium</keyword>
<keyword evidence="10 16" id="KW-0418">Kinase</keyword>
<protein>
    <recommendedName>
        <fullName evidence="15 16">Type III pantothenate kinase</fullName>
        <ecNumber evidence="6 16">2.7.1.33</ecNumber>
    </recommendedName>
    <alternativeName>
        <fullName evidence="16">PanK-III</fullName>
    </alternativeName>
    <alternativeName>
        <fullName evidence="16">Pantothenic acid kinase</fullName>
    </alternativeName>
</protein>
<gene>
    <name evidence="16" type="primary">coaX</name>
    <name evidence="17" type="ORF">IT774_01955</name>
</gene>
<dbReference type="GO" id="GO:0005737">
    <property type="term" value="C:cytoplasm"/>
    <property type="evidence" value="ECO:0007669"/>
    <property type="project" value="UniProtKB-SubCell"/>
</dbReference>
<comment type="catalytic activity">
    <reaction evidence="1 16">
        <text>(R)-pantothenate + ATP = (R)-4'-phosphopantothenate + ADP + H(+)</text>
        <dbReference type="Rhea" id="RHEA:16373"/>
        <dbReference type="ChEBI" id="CHEBI:10986"/>
        <dbReference type="ChEBI" id="CHEBI:15378"/>
        <dbReference type="ChEBI" id="CHEBI:29032"/>
        <dbReference type="ChEBI" id="CHEBI:30616"/>
        <dbReference type="ChEBI" id="CHEBI:456216"/>
        <dbReference type="EC" id="2.7.1.33"/>
    </reaction>
</comment>
<dbReference type="GO" id="GO:0046872">
    <property type="term" value="F:metal ion binding"/>
    <property type="evidence" value="ECO:0007669"/>
    <property type="project" value="UniProtKB-KW"/>
</dbReference>
<name>A0A7S9DY56_9ALTE</name>
<evidence type="ECO:0000256" key="9">
    <source>
        <dbReference type="ARBA" id="ARBA00022741"/>
    </source>
</evidence>
<feature type="binding site" evidence="16">
    <location>
        <position position="124"/>
    </location>
    <ligand>
        <name>ATP</name>
        <dbReference type="ChEBI" id="CHEBI:30616"/>
    </ligand>
</feature>
<evidence type="ECO:0000256" key="11">
    <source>
        <dbReference type="ARBA" id="ARBA00022840"/>
    </source>
</evidence>
<evidence type="ECO:0000256" key="10">
    <source>
        <dbReference type="ARBA" id="ARBA00022777"/>
    </source>
</evidence>
<dbReference type="AlphaFoldDB" id="A0A7S9DY56"/>
<evidence type="ECO:0000256" key="1">
    <source>
        <dbReference type="ARBA" id="ARBA00001206"/>
    </source>
</evidence>
<comment type="similarity">
    <text evidence="14 16">Belongs to the type III pantothenate kinase family.</text>
</comment>
<organism evidence="17 18">
    <name type="scientific">Salinimonas marina</name>
    <dbReference type="NCBI Taxonomy" id="2785918"/>
    <lineage>
        <taxon>Bacteria</taxon>
        <taxon>Pseudomonadati</taxon>
        <taxon>Pseudomonadota</taxon>
        <taxon>Gammaproteobacteria</taxon>
        <taxon>Alteromonadales</taxon>
        <taxon>Alteromonadaceae</taxon>
        <taxon>Alteromonas/Salinimonas group</taxon>
        <taxon>Salinimonas</taxon>
    </lineage>
</organism>
<dbReference type="Pfam" id="PF03309">
    <property type="entry name" value="Pan_kinase"/>
    <property type="match status" value="1"/>
</dbReference>
<proteinExistence type="inferred from homology"/>
<reference evidence="17 18" key="1">
    <citation type="submission" date="2020-11" db="EMBL/GenBank/DDBJ databases">
        <title>Complete genome sequence for Salinimonas sp. strain G2-b.</title>
        <authorList>
            <person name="Park S.-J."/>
        </authorList>
    </citation>
    <scope>NUCLEOTIDE SEQUENCE [LARGE SCALE GENOMIC DNA]</scope>
    <source>
        <strain evidence="17 18">G2-b</strain>
    </source>
</reference>
<keyword evidence="18" id="KW-1185">Reference proteome</keyword>
<dbReference type="Proteomes" id="UP000595095">
    <property type="component" value="Chromosome"/>
</dbReference>
<keyword evidence="16" id="KW-0479">Metal-binding</keyword>
<keyword evidence="9 16" id="KW-0547">Nucleotide-binding</keyword>
<dbReference type="EMBL" id="CP064795">
    <property type="protein sequence ID" value="QPG06038.1"/>
    <property type="molecule type" value="Genomic_DNA"/>
</dbReference>
<dbReference type="RefSeq" id="WP_195811116.1">
    <property type="nucleotide sequence ID" value="NZ_CP064795.1"/>
</dbReference>
<evidence type="ECO:0000256" key="14">
    <source>
        <dbReference type="ARBA" id="ARBA00038036"/>
    </source>
</evidence>
<dbReference type="GO" id="GO:0005524">
    <property type="term" value="F:ATP binding"/>
    <property type="evidence" value="ECO:0007669"/>
    <property type="project" value="UniProtKB-UniRule"/>
</dbReference>
<dbReference type="InterPro" id="IPR043129">
    <property type="entry name" value="ATPase_NBD"/>
</dbReference>
<dbReference type="NCBIfam" id="TIGR00671">
    <property type="entry name" value="baf"/>
    <property type="match status" value="1"/>
</dbReference>
<feature type="binding site" evidence="16">
    <location>
        <position position="92"/>
    </location>
    <ligand>
        <name>substrate</name>
    </ligand>
</feature>
<feature type="binding site" evidence="16">
    <location>
        <position position="175"/>
    </location>
    <ligand>
        <name>substrate</name>
    </ligand>
</feature>
<comment type="pathway">
    <text evidence="4 16">Cofactor biosynthesis; coenzyme A biosynthesis; CoA from (R)-pantothenate: step 1/5.</text>
</comment>
<accession>A0A7S9DY56</accession>
<dbReference type="HAMAP" id="MF_01274">
    <property type="entry name" value="Pantothen_kinase_3"/>
    <property type="match status" value="1"/>
</dbReference>
<keyword evidence="8 16" id="KW-0808">Transferase</keyword>
<evidence type="ECO:0000256" key="13">
    <source>
        <dbReference type="ARBA" id="ARBA00022993"/>
    </source>
</evidence>
<dbReference type="PANTHER" id="PTHR34265">
    <property type="entry name" value="TYPE III PANTOTHENATE KINASE"/>
    <property type="match status" value="1"/>
</dbReference>
<dbReference type="InterPro" id="IPR004619">
    <property type="entry name" value="Type_III_PanK"/>
</dbReference>
<dbReference type="PANTHER" id="PTHR34265:SF1">
    <property type="entry name" value="TYPE III PANTOTHENATE KINASE"/>
    <property type="match status" value="1"/>
</dbReference>
<evidence type="ECO:0000256" key="4">
    <source>
        <dbReference type="ARBA" id="ARBA00005225"/>
    </source>
</evidence>
<dbReference type="GO" id="GO:0004594">
    <property type="term" value="F:pantothenate kinase activity"/>
    <property type="evidence" value="ECO:0007669"/>
    <property type="project" value="UniProtKB-UniRule"/>
</dbReference>
<feature type="binding site" evidence="16">
    <location>
        <position position="121"/>
    </location>
    <ligand>
        <name>K(+)</name>
        <dbReference type="ChEBI" id="CHEBI:29103"/>
    </ligand>
</feature>
<comment type="cofactor">
    <cofactor evidence="16">
        <name>NH4(+)</name>
        <dbReference type="ChEBI" id="CHEBI:28938"/>
    </cofactor>
    <cofactor evidence="16">
        <name>K(+)</name>
        <dbReference type="ChEBI" id="CHEBI:29103"/>
    </cofactor>
    <text evidence="16">A monovalent cation. Ammonium or potassium.</text>
</comment>
<evidence type="ECO:0000256" key="8">
    <source>
        <dbReference type="ARBA" id="ARBA00022679"/>
    </source>
</evidence>
<evidence type="ECO:0000256" key="6">
    <source>
        <dbReference type="ARBA" id="ARBA00012102"/>
    </source>
</evidence>
<dbReference type="EC" id="2.7.1.33" evidence="6 16"/>
<feature type="active site" description="Proton acceptor" evidence="16">
    <location>
        <position position="101"/>
    </location>
</feature>
<evidence type="ECO:0000256" key="12">
    <source>
        <dbReference type="ARBA" id="ARBA00022958"/>
    </source>
</evidence>
<evidence type="ECO:0000256" key="16">
    <source>
        <dbReference type="HAMAP-Rule" id="MF_01274"/>
    </source>
</evidence>
<dbReference type="SUPFAM" id="SSF53067">
    <property type="entry name" value="Actin-like ATPase domain"/>
    <property type="match status" value="2"/>
</dbReference>
<keyword evidence="7 16" id="KW-0963">Cytoplasm</keyword>
<evidence type="ECO:0000313" key="17">
    <source>
        <dbReference type="EMBL" id="QPG06038.1"/>
    </source>
</evidence>
<evidence type="ECO:0000256" key="2">
    <source>
        <dbReference type="ARBA" id="ARBA00001958"/>
    </source>
</evidence>
<dbReference type="GO" id="GO:0015937">
    <property type="term" value="P:coenzyme A biosynthetic process"/>
    <property type="evidence" value="ECO:0007669"/>
    <property type="project" value="UniProtKB-UniRule"/>
</dbReference>
<evidence type="ECO:0000256" key="7">
    <source>
        <dbReference type="ARBA" id="ARBA00022490"/>
    </source>
</evidence>
<dbReference type="Gene3D" id="3.30.420.40">
    <property type="match status" value="2"/>
</dbReference>
<evidence type="ECO:0000256" key="3">
    <source>
        <dbReference type="ARBA" id="ARBA00004496"/>
    </source>
</evidence>
<feature type="binding site" evidence="16">
    <location>
        <begin position="11"/>
        <end position="18"/>
    </location>
    <ligand>
        <name>ATP</name>
        <dbReference type="ChEBI" id="CHEBI:30616"/>
    </ligand>
</feature>
<evidence type="ECO:0000256" key="15">
    <source>
        <dbReference type="ARBA" id="ARBA00040883"/>
    </source>
</evidence>
<evidence type="ECO:0000256" key="5">
    <source>
        <dbReference type="ARBA" id="ARBA00011738"/>
    </source>
</evidence>
<comment type="function">
    <text evidence="16">Catalyzes the phosphorylation of pantothenate (Pan), the first step in CoA biosynthesis.</text>
</comment>
<comment type="subcellular location">
    <subcellularLocation>
        <location evidence="3 16">Cytoplasm</location>
    </subcellularLocation>
</comment>
<dbReference type="CDD" id="cd24015">
    <property type="entry name" value="ASKHA_NBD_PanK-III"/>
    <property type="match status" value="1"/>
</dbReference>
<feature type="binding site" evidence="16">
    <location>
        <begin position="99"/>
        <end position="102"/>
    </location>
    <ligand>
        <name>substrate</name>
    </ligand>
</feature>